<evidence type="ECO:0000313" key="2">
    <source>
        <dbReference type="Proteomes" id="UP000538292"/>
    </source>
</evidence>
<dbReference type="PANTHER" id="PTHR34976:SF2">
    <property type="entry name" value="TYPE VII SECRETION SYSTEM PROTEIN ESSD"/>
    <property type="match status" value="1"/>
</dbReference>
<evidence type="ECO:0000313" key="1">
    <source>
        <dbReference type="EMBL" id="MBA4601217.1"/>
    </source>
</evidence>
<dbReference type="Proteomes" id="UP000538292">
    <property type="component" value="Unassembled WGS sequence"/>
</dbReference>
<name>A0A7W1XQB4_9BACL</name>
<gene>
    <name evidence="1" type="ORF">H2C83_02515</name>
</gene>
<organism evidence="1 2">
    <name type="scientific">Thermoactinomyces mirandus</name>
    <dbReference type="NCBI Taxonomy" id="2756294"/>
    <lineage>
        <taxon>Bacteria</taxon>
        <taxon>Bacillati</taxon>
        <taxon>Bacillota</taxon>
        <taxon>Bacilli</taxon>
        <taxon>Bacillales</taxon>
        <taxon>Thermoactinomycetaceae</taxon>
        <taxon>Thermoactinomyces</taxon>
    </lineage>
</organism>
<dbReference type="RefSeq" id="WP_181737451.1">
    <property type="nucleotide sequence ID" value="NZ_JACEOL010000006.1"/>
</dbReference>
<proteinExistence type="predicted"/>
<reference evidence="1 2" key="1">
    <citation type="submission" date="2020-07" db="EMBL/GenBank/DDBJ databases">
        <title>Thermoactinomyces phylogeny.</title>
        <authorList>
            <person name="Dunlap C."/>
        </authorList>
    </citation>
    <scope>NUCLEOTIDE SEQUENCE [LARGE SCALE GENOMIC DNA]</scope>
    <source>
        <strain evidence="1 2">AMNI-1</strain>
    </source>
</reference>
<sequence length="174" mass="19553">MEEKISAAKEWTKETASAFWEGIEKILALLTSVVIVVGHFFKGFGKLFVDTVTGIWDMLTNPIDSFMGIIHAVTHPVETGKAIWQAISESWMRDVVHGDSKSRAEWFGYAAGEFVLAIVGTKGVDKAAKLARGSKVAQSRRRRLTDRLPAPVQKLRFCKLKRKNRIEGKSIRFF</sequence>
<dbReference type="AlphaFoldDB" id="A0A7W1XQB4"/>
<dbReference type="PANTHER" id="PTHR34976">
    <property type="entry name" value="RIBONUCLEASE YQCG-RELATED"/>
    <property type="match status" value="1"/>
</dbReference>
<keyword evidence="2" id="KW-1185">Reference proteome</keyword>
<protein>
    <submittedName>
        <fullName evidence="1">Uncharacterized protein</fullName>
    </submittedName>
</protein>
<accession>A0A7W1XQB4</accession>
<dbReference type="InterPro" id="IPR051768">
    <property type="entry name" value="Bact_secretion_toxin"/>
</dbReference>
<dbReference type="EMBL" id="JACEOL010000006">
    <property type="protein sequence ID" value="MBA4601217.1"/>
    <property type="molecule type" value="Genomic_DNA"/>
</dbReference>
<comment type="caution">
    <text evidence="1">The sequence shown here is derived from an EMBL/GenBank/DDBJ whole genome shotgun (WGS) entry which is preliminary data.</text>
</comment>